<evidence type="ECO:0000256" key="1">
    <source>
        <dbReference type="SAM" id="MobiDB-lite"/>
    </source>
</evidence>
<dbReference type="InterPro" id="IPR000073">
    <property type="entry name" value="AB_hydrolase_1"/>
</dbReference>
<name>A0A7W8VG77_9ACTN</name>
<evidence type="ECO:0000313" key="3">
    <source>
        <dbReference type="EMBL" id="MBB5435356.1"/>
    </source>
</evidence>
<feature type="domain" description="AB hydrolase-1" evidence="2">
    <location>
        <begin position="20"/>
        <end position="125"/>
    </location>
</feature>
<dbReference type="PANTHER" id="PTHR43689">
    <property type="entry name" value="HYDROLASE"/>
    <property type="match status" value="1"/>
</dbReference>
<dbReference type="PANTHER" id="PTHR43689:SF8">
    <property type="entry name" value="ALPHA_BETA-HYDROLASES SUPERFAMILY PROTEIN"/>
    <property type="match status" value="1"/>
</dbReference>
<protein>
    <submittedName>
        <fullName evidence="3">Pimeloyl-ACP methyl ester carboxylesterase</fullName>
    </submittedName>
</protein>
<comment type="caution">
    <text evidence="3">The sequence shown here is derived from an EMBL/GenBank/DDBJ whole genome shotgun (WGS) entry which is preliminary data.</text>
</comment>
<reference evidence="3 4" key="1">
    <citation type="submission" date="2020-08" db="EMBL/GenBank/DDBJ databases">
        <title>Sequencing the genomes of 1000 actinobacteria strains.</title>
        <authorList>
            <person name="Klenk H.-P."/>
        </authorList>
    </citation>
    <scope>NUCLEOTIDE SEQUENCE [LARGE SCALE GENOMIC DNA]</scope>
    <source>
        <strain evidence="3 4">DSM 44551</strain>
    </source>
</reference>
<dbReference type="AlphaFoldDB" id="A0A7W8VG77"/>
<sequence>MPMLRVNGLNLHYEQEGKGPPVLFVHGSVLNGAMTWSAQQPLAERWSLIVIDRPGFGASSPVDRVDFAADAESVAALLDRSEELWGVDRVHLVGHSDGGVVSLLAAAARPEALASLTVIEPPAFGVAADHPAVRGLVTRLKDHWRHGPRGDPGLFLRAFLELAGSEVALPDPLPPPLEQGAAMLVAERGPWEARIPLQRLARAPFPGLVVSGAHNAAFDLVCDVLERALGAERAVIPGAGHSVPRVGDAFNRRLEHFLAGAPSAAKPGVLREERRNDPARRTESPEQGRF</sequence>
<proteinExistence type="predicted"/>
<dbReference type="PRINTS" id="PR00111">
    <property type="entry name" value="ABHYDROLASE"/>
</dbReference>
<dbReference type="GO" id="GO:0003824">
    <property type="term" value="F:catalytic activity"/>
    <property type="evidence" value="ECO:0007669"/>
    <property type="project" value="UniProtKB-ARBA"/>
</dbReference>
<evidence type="ECO:0000259" key="2">
    <source>
        <dbReference type="Pfam" id="PF00561"/>
    </source>
</evidence>
<dbReference type="Gene3D" id="3.40.50.1820">
    <property type="entry name" value="alpha/beta hydrolase"/>
    <property type="match status" value="1"/>
</dbReference>
<feature type="compositionally biased region" description="Basic and acidic residues" evidence="1">
    <location>
        <begin position="269"/>
        <end position="290"/>
    </location>
</feature>
<dbReference type="EMBL" id="JACHDB010000002">
    <property type="protein sequence ID" value="MBB5435356.1"/>
    <property type="molecule type" value="Genomic_DNA"/>
</dbReference>
<feature type="region of interest" description="Disordered" evidence="1">
    <location>
        <begin position="265"/>
        <end position="290"/>
    </location>
</feature>
<keyword evidence="4" id="KW-1185">Reference proteome</keyword>
<dbReference type="Proteomes" id="UP000572635">
    <property type="component" value="Unassembled WGS sequence"/>
</dbReference>
<dbReference type="SUPFAM" id="SSF53474">
    <property type="entry name" value="alpha/beta-Hydrolases"/>
    <property type="match status" value="1"/>
</dbReference>
<dbReference type="RefSeq" id="WP_184398092.1">
    <property type="nucleotide sequence ID" value="NZ_BAAAJD010000131.1"/>
</dbReference>
<gene>
    <name evidence="3" type="ORF">HDA36_005504</name>
</gene>
<dbReference type="InterPro" id="IPR029058">
    <property type="entry name" value="AB_hydrolase_fold"/>
</dbReference>
<evidence type="ECO:0000313" key="4">
    <source>
        <dbReference type="Proteomes" id="UP000572635"/>
    </source>
</evidence>
<accession>A0A7W8VG77</accession>
<organism evidence="3 4">
    <name type="scientific">Nocardiopsis composta</name>
    <dbReference type="NCBI Taxonomy" id="157465"/>
    <lineage>
        <taxon>Bacteria</taxon>
        <taxon>Bacillati</taxon>
        <taxon>Actinomycetota</taxon>
        <taxon>Actinomycetes</taxon>
        <taxon>Streptosporangiales</taxon>
        <taxon>Nocardiopsidaceae</taxon>
        <taxon>Nocardiopsis</taxon>
    </lineage>
</organism>
<dbReference type="Pfam" id="PF00561">
    <property type="entry name" value="Abhydrolase_1"/>
    <property type="match status" value="1"/>
</dbReference>